<reference evidence="1 2" key="1">
    <citation type="submission" date="2019-05" db="EMBL/GenBank/DDBJ databases">
        <authorList>
            <consortium name="Pathogen Informatics"/>
        </authorList>
    </citation>
    <scope>NUCLEOTIDE SEQUENCE [LARGE SCALE GENOMIC DNA]</scope>
    <source>
        <strain evidence="1 2">NCTC11429</strain>
    </source>
</reference>
<dbReference type="AlphaFoldDB" id="A0A4U9UP67"/>
<proteinExistence type="predicted"/>
<dbReference type="EMBL" id="LR590484">
    <property type="protein sequence ID" value="VTR31341.1"/>
    <property type="molecule type" value="Genomic_DNA"/>
</dbReference>
<accession>A0A4U9UP67</accession>
<dbReference type="KEGG" id="stha:NCTC11429_00814"/>
<organism evidence="1 2">
    <name type="scientific">Sphingobacterium thalpophilum</name>
    <dbReference type="NCBI Taxonomy" id="259"/>
    <lineage>
        <taxon>Bacteria</taxon>
        <taxon>Pseudomonadati</taxon>
        <taxon>Bacteroidota</taxon>
        <taxon>Sphingobacteriia</taxon>
        <taxon>Sphingobacteriales</taxon>
        <taxon>Sphingobacteriaceae</taxon>
        <taxon>Sphingobacterium</taxon>
    </lineage>
</organism>
<sequence length="34" mass="3691">MNTFVYCSGGIVQIELGLVICIDKAEEEISGLVF</sequence>
<name>A0A4U9UP67_9SPHI</name>
<protein>
    <submittedName>
        <fullName evidence="1">Uncharacterized protein</fullName>
    </submittedName>
</protein>
<gene>
    <name evidence="1" type="ORF">NCTC11429_00814</name>
</gene>
<evidence type="ECO:0000313" key="2">
    <source>
        <dbReference type="Proteomes" id="UP000308196"/>
    </source>
</evidence>
<dbReference type="Proteomes" id="UP000308196">
    <property type="component" value="Chromosome"/>
</dbReference>
<evidence type="ECO:0000313" key="1">
    <source>
        <dbReference type="EMBL" id="VTR31341.1"/>
    </source>
</evidence>